<feature type="region of interest" description="Disordered" evidence="1">
    <location>
        <begin position="205"/>
        <end position="231"/>
    </location>
</feature>
<dbReference type="AlphaFoldDB" id="A0A553PR28"/>
<comment type="caution">
    <text evidence="4">The sequence shown here is derived from an EMBL/GenBank/DDBJ whole genome shotgun (WGS) entry which is preliminary data.</text>
</comment>
<evidence type="ECO:0000313" key="4">
    <source>
        <dbReference type="EMBL" id="TRY80147.1"/>
    </source>
</evidence>
<feature type="signal peptide" evidence="3">
    <location>
        <begin position="1"/>
        <end position="23"/>
    </location>
</feature>
<feature type="transmembrane region" description="Helical" evidence="2">
    <location>
        <begin position="164"/>
        <end position="189"/>
    </location>
</feature>
<keyword evidence="5" id="KW-1185">Reference proteome</keyword>
<name>A0A553PR28_TIGCA</name>
<keyword evidence="2" id="KW-1133">Transmembrane helix</keyword>
<feature type="compositionally biased region" description="Basic and acidic residues" evidence="1">
    <location>
        <begin position="213"/>
        <end position="222"/>
    </location>
</feature>
<keyword evidence="3" id="KW-0732">Signal</keyword>
<keyword evidence="2" id="KW-0472">Membrane</keyword>
<evidence type="ECO:0000313" key="5">
    <source>
        <dbReference type="Proteomes" id="UP000318571"/>
    </source>
</evidence>
<proteinExistence type="predicted"/>
<dbReference type="EMBL" id="VCGU01000002">
    <property type="protein sequence ID" value="TRY80147.1"/>
    <property type="molecule type" value="Genomic_DNA"/>
</dbReference>
<evidence type="ECO:0000256" key="1">
    <source>
        <dbReference type="SAM" id="MobiDB-lite"/>
    </source>
</evidence>
<dbReference type="Proteomes" id="UP000318571">
    <property type="component" value="Chromosome 6"/>
</dbReference>
<evidence type="ECO:0000256" key="2">
    <source>
        <dbReference type="SAM" id="Phobius"/>
    </source>
</evidence>
<protein>
    <submittedName>
        <fullName evidence="4">Uncharacterized protein</fullName>
    </submittedName>
</protein>
<evidence type="ECO:0000256" key="3">
    <source>
        <dbReference type="SAM" id="SignalP"/>
    </source>
</evidence>
<feature type="chain" id="PRO_5022035739" evidence="3">
    <location>
        <begin position="24"/>
        <end position="306"/>
    </location>
</feature>
<sequence>MWNRPCWNGCTLVAIICLSLAQGAPLDDAETALEAMKVKVIGIQAILESAVPEPDPALQAIETLEDAKAELDSVYKELMGIDFTLVTAENVNLIKEKTTSLESIRGLLNTNEEIVTEINAENPEDSDAFQFKLTQVDDKTEASLQLVHRLQSSSIPDLPLNSPFFISFVSVGALCVLLVLFGFVCICIINSGSLIKKVKPKNKMGKTKKLKKDKSAARKHPGDLWIEPNPNGGPYRGDVERQISMPPGAGSYSIPEPRYNQYNHPEPTNHNMIDVDANHYLGKNKQIILERGYGRRPEMANSNLHY</sequence>
<organism evidence="4 5">
    <name type="scientific">Tigriopus californicus</name>
    <name type="common">Marine copepod</name>
    <dbReference type="NCBI Taxonomy" id="6832"/>
    <lineage>
        <taxon>Eukaryota</taxon>
        <taxon>Metazoa</taxon>
        <taxon>Ecdysozoa</taxon>
        <taxon>Arthropoda</taxon>
        <taxon>Crustacea</taxon>
        <taxon>Multicrustacea</taxon>
        <taxon>Hexanauplia</taxon>
        <taxon>Copepoda</taxon>
        <taxon>Harpacticoida</taxon>
        <taxon>Harpacticidae</taxon>
        <taxon>Tigriopus</taxon>
    </lineage>
</organism>
<gene>
    <name evidence="4" type="ORF">TCAL_12983</name>
</gene>
<accession>A0A553PR28</accession>
<reference evidence="4 5" key="1">
    <citation type="journal article" date="2018" name="Nat. Ecol. Evol.">
        <title>Genomic signatures of mitonuclear coevolution across populations of Tigriopus californicus.</title>
        <authorList>
            <person name="Barreto F.S."/>
            <person name="Watson E.T."/>
            <person name="Lima T.G."/>
            <person name="Willett C.S."/>
            <person name="Edmands S."/>
            <person name="Li W."/>
            <person name="Burton R.S."/>
        </authorList>
    </citation>
    <scope>NUCLEOTIDE SEQUENCE [LARGE SCALE GENOMIC DNA]</scope>
    <source>
        <strain evidence="4 5">San Diego</strain>
    </source>
</reference>
<keyword evidence="2" id="KW-0812">Transmembrane</keyword>